<evidence type="ECO:0000313" key="2">
    <source>
        <dbReference type="Proteomes" id="UP000194012"/>
    </source>
</evidence>
<gene>
    <name evidence="1" type="ORF">ROG8370_03603</name>
</gene>
<organism evidence="1 2">
    <name type="scientific">Roseovarius gaetbuli</name>
    <dbReference type="NCBI Taxonomy" id="1356575"/>
    <lineage>
        <taxon>Bacteria</taxon>
        <taxon>Pseudomonadati</taxon>
        <taxon>Pseudomonadota</taxon>
        <taxon>Alphaproteobacteria</taxon>
        <taxon>Rhodobacterales</taxon>
        <taxon>Roseobacteraceae</taxon>
        <taxon>Roseovarius</taxon>
    </lineage>
</organism>
<accession>A0A1X7A930</accession>
<proteinExistence type="predicted"/>
<reference evidence="2" key="1">
    <citation type="submission" date="2017-03" db="EMBL/GenBank/DDBJ databases">
        <authorList>
            <person name="Rodrigo-Torres L."/>
            <person name="Arahal R.D."/>
            <person name="Lucena T."/>
        </authorList>
    </citation>
    <scope>NUCLEOTIDE SEQUENCE [LARGE SCALE GENOMIC DNA]</scope>
    <source>
        <strain evidence="2">CECT 8370</strain>
    </source>
</reference>
<evidence type="ECO:0000313" key="1">
    <source>
        <dbReference type="EMBL" id="SLN73579.1"/>
    </source>
</evidence>
<dbReference type="Proteomes" id="UP000194012">
    <property type="component" value="Unassembled WGS sequence"/>
</dbReference>
<sequence length="40" mass="4676">MLSWEVMEGQQHIAVSGQFSYGFIVFHAVGFDEEIKERWS</sequence>
<dbReference type="AlphaFoldDB" id="A0A1X7A930"/>
<name>A0A1X7A930_9RHOB</name>
<protein>
    <submittedName>
        <fullName evidence="1">Uncharacterized protein</fullName>
    </submittedName>
</protein>
<keyword evidence="2" id="KW-1185">Reference proteome</keyword>
<dbReference type="EMBL" id="FWFJ01000057">
    <property type="protein sequence ID" value="SLN73579.1"/>
    <property type="molecule type" value="Genomic_DNA"/>
</dbReference>